<organism evidence="2 3">
    <name type="scientific">Aurantibacter aestuarii</name>
    <dbReference type="NCBI Taxonomy" id="1266046"/>
    <lineage>
        <taxon>Bacteria</taxon>
        <taxon>Pseudomonadati</taxon>
        <taxon>Bacteroidota</taxon>
        <taxon>Flavobacteriia</taxon>
        <taxon>Flavobacteriales</taxon>
        <taxon>Flavobacteriaceae</taxon>
        <taxon>Aurantibacter</taxon>
    </lineage>
</organism>
<dbReference type="Proteomes" id="UP000238426">
    <property type="component" value="Unassembled WGS sequence"/>
</dbReference>
<dbReference type="OrthoDB" id="9808735at2"/>
<evidence type="ECO:0000313" key="3">
    <source>
        <dbReference type="Proteomes" id="UP000238426"/>
    </source>
</evidence>
<comment type="caution">
    <text evidence="2">The sequence shown here is derived from an EMBL/GenBank/DDBJ whole genome shotgun (WGS) entry which is preliminary data.</text>
</comment>
<dbReference type="PROSITE" id="PS51257">
    <property type="entry name" value="PROKAR_LIPOPROTEIN"/>
    <property type="match status" value="1"/>
</dbReference>
<accession>A0A2T1NEG6</accession>
<proteinExistence type="predicted"/>
<dbReference type="SMART" id="SM00450">
    <property type="entry name" value="RHOD"/>
    <property type="match status" value="1"/>
</dbReference>
<dbReference type="InterPro" id="IPR001763">
    <property type="entry name" value="Rhodanese-like_dom"/>
</dbReference>
<dbReference type="SUPFAM" id="SSF52821">
    <property type="entry name" value="Rhodanese/Cell cycle control phosphatase"/>
    <property type="match status" value="1"/>
</dbReference>
<gene>
    <name evidence="2" type="ORF">C7H52_06105</name>
</gene>
<dbReference type="RefSeq" id="WP_106462984.1">
    <property type="nucleotide sequence ID" value="NZ_PXOQ01000007.1"/>
</dbReference>
<dbReference type="AlphaFoldDB" id="A0A2T1NEG6"/>
<dbReference type="InterPro" id="IPR036873">
    <property type="entry name" value="Rhodanese-like_dom_sf"/>
</dbReference>
<reference evidence="2 3" key="1">
    <citation type="submission" date="2018-03" db="EMBL/GenBank/DDBJ databases">
        <title>Mesoflavibacter sp. HG37 and Mesoflavibacter sp. HG96 sp.nov., two marine bacteria isolated from seawater of Western Pacific Ocean.</title>
        <authorList>
            <person name="Cheng H."/>
            <person name="Wu Y.-H."/>
            <person name="Guo L.-L."/>
            <person name="Xu X.-W."/>
        </authorList>
    </citation>
    <scope>NUCLEOTIDE SEQUENCE [LARGE SCALE GENOMIC DNA]</scope>
    <source>
        <strain evidence="2 3">KCTC 32269</strain>
    </source>
</reference>
<name>A0A2T1NEG6_9FLAO</name>
<protein>
    <submittedName>
        <fullName evidence="2">Rhodanese-like domain-containing protein</fullName>
    </submittedName>
</protein>
<dbReference type="PANTHER" id="PTHR43031">
    <property type="entry name" value="FAD-DEPENDENT OXIDOREDUCTASE"/>
    <property type="match status" value="1"/>
</dbReference>
<dbReference type="PROSITE" id="PS50206">
    <property type="entry name" value="RHODANESE_3"/>
    <property type="match status" value="1"/>
</dbReference>
<feature type="domain" description="Rhodanese" evidence="1">
    <location>
        <begin position="37"/>
        <end position="120"/>
    </location>
</feature>
<keyword evidence="3" id="KW-1185">Reference proteome</keyword>
<sequence length="121" mass="13847">MKYYIYSVICITLISCSNLSKGEIHLVSQDEVEVILKRDNVQLLDVRTKEEFIAGSIYDAQNIDFFDEDFDTKVLELDKSKPVILFCQKGGRSAKCAKKMKDLGFTKIYDLDGGYSKWISN</sequence>
<dbReference type="EMBL" id="PXOQ01000007">
    <property type="protein sequence ID" value="PSG90843.1"/>
    <property type="molecule type" value="Genomic_DNA"/>
</dbReference>
<dbReference type="CDD" id="cd00158">
    <property type="entry name" value="RHOD"/>
    <property type="match status" value="1"/>
</dbReference>
<evidence type="ECO:0000259" key="1">
    <source>
        <dbReference type="PROSITE" id="PS50206"/>
    </source>
</evidence>
<dbReference type="Gene3D" id="3.40.250.10">
    <property type="entry name" value="Rhodanese-like domain"/>
    <property type="match status" value="1"/>
</dbReference>
<evidence type="ECO:0000313" key="2">
    <source>
        <dbReference type="EMBL" id="PSG90843.1"/>
    </source>
</evidence>
<dbReference type="Pfam" id="PF00581">
    <property type="entry name" value="Rhodanese"/>
    <property type="match status" value="1"/>
</dbReference>
<dbReference type="InterPro" id="IPR050229">
    <property type="entry name" value="GlpE_sulfurtransferase"/>
</dbReference>
<dbReference type="PANTHER" id="PTHR43031:SF16">
    <property type="entry name" value="OXIDOREDUCTASE"/>
    <property type="match status" value="1"/>
</dbReference>